<protein>
    <recommendedName>
        <fullName evidence="5">Aminotransferase-like plant mobile domain-containing protein</fullName>
    </recommendedName>
</protein>
<dbReference type="AlphaFoldDB" id="A0A9Q1QDC6"/>
<name>A0A9Q1QDC6_9CARY</name>
<evidence type="ECO:0000313" key="3">
    <source>
        <dbReference type="EMBL" id="KAJ8437549.1"/>
    </source>
</evidence>
<dbReference type="Proteomes" id="UP001153076">
    <property type="component" value="Unassembled WGS sequence"/>
</dbReference>
<feature type="compositionally biased region" description="Basic and acidic residues" evidence="2">
    <location>
        <begin position="262"/>
        <end position="276"/>
    </location>
</feature>
<comment type="caution">
    <text evidence="3">The sequence shown here is derived from an EMBL/GenBank/DDBJ whole genome shotgun (WGS) entry which is preliminary data.</text>
</comment>
<feature type="compositionally biased region" description="Basic residues" evidence="2">
    <location>
        <begin position="344"/>
        <end position="355"/>
    </location>
</feature>
<keyword evidence="4" id="KW-1185">Reference proteome</keyword>
<organism evidence="3 4">
    <name type="scientific">Carnegiea gigantea</name>
    <dbReference type="NCBI Taxonomy" id="171969"/>
    <lineage>
        <taxon>Eukaryota</taxon>
        <taxon>Viridiplantae</taxon>
        <taxon>Streptophyta</taxon>
        <taxon>Embryophyta</taxon>
        <taxon>Tracheophyta</taxon>
        <taxon>Spermatophyta</taxon>
        <taxon>Magnoliopsida</taxon>
        <taxon>eudicotyledons</taxon>
        <taxon>Gunneridae</taxon>
        <taxon>Pentapetalae</taxon>
        <taxon>Caryophyllales</taxon>
        <taxon>Cactineae</taxon>
        <taxon>Cactaceae</taxon>
        <taxon>Cactoideae</taxon>
        <taxon>Echinocereeae</taxon>
        <taxon>Carnegiea</taxon>
    </lineage>
</organism>
<reference evidence="3" key="1">
    <citation type="submission" date="2022-04" db="EMBL/GenBank/DDBJ databases">
        <title>Carnegiea gigantea Genome sequencing and assembly v2.</title>
        <authorList>
            <person name="Copetti D."/>
            <person name="Sanderson M.J."/>
            <person name="Burquez A."/>
            <person name="Wojciechowski M.F."/>
        </authorList>
    </citation>
    <scope>NUCLEOTIDE SEQUENCE</scope>
    <source>
        <strain evidence="3">SGP5-SGP5p</strain>
        <tissue evidence="3">Aerial part</tissue>
    </source>
</reference>
<gene>
    <name evidence="3" type="ORF">Cgig2_017902</name>
</gene>
<feature type="coiled-coil region" evidence="1">
    <location>
        <begin position="165"/>
        <end position="192"/>
    </location>
</feature>
<evidence type="ECO:0000256" key="1">
    <source>
        <dbReference type="SAM" id="Coils"/>
    </source>
</evidence>
<feature type="region of interest" description="Disordered" evidence="2">
    <location>
        <begin position="196"/>
        <end position="227"/>
    </location>
</feature>
<sequence length="453" mass="49757">MVISGVLFPRTPYGATWGMLHYTENIEQMGQYNWAEAVWRVVVETIEDTQKKLCAGPLSDVQLNGFSLLIQVWFYEHTTRFANQDKRRFPRIASWARVDHGGAYACLASMDMYVQVIPVLYPRDDEIVHPTVRDFTGTDKFGYYVDDGEGWLSVDERLRRARDAYRSEKVAHESTKNELQMLREQVANLEGRLVTNRKGEGDGQDVSSGTAVGAEEGVGGDGGPTPGDISIAAGVMDTVRGVGQQPVSRNERAVYRVPGGVDRNEEVGRDLGREDGDSGMGLSGSGVDDREAVHVSAADACTPGVSVKHGSDRASNIVTRMKRKPQMRKASALRGSPYSDPLRGRRGTKTAHRRERSTAAGTVDPVNGHGKNVVRTAAVVPNQEVKETEVELGSRAVHDGEESMDFFSEEVRMKTSDISDAVVAYLTHPLSPDEVQLSADVRDECKGLEDGEW</sequence>
<proteinExistence type="predicted"/>
<keyword evidence="1" id="KW-0175">Coiled coil</keyword>
<evidence type="ECO:0000313" key="4">
    <source>
        <dbReference type="Proteomes" id="UP001153076"/>
    </source>
</evidence>
<feature type="region of interest" description="Disordered" evidence="2">
    <location>
        <begin position="262"/>
        <end position="283"/>
    </location>
</feature>
<dbReference type="OrthoDB" id="723791at2759"/>
<dbReference type="EMBL" id="JAKOGI010000292">
    <property type="protein sequence ID" value="KAJ8437549.1"/>
    <property type="molecule type" value="Genomic_DNA"/>
</dbReference>
<feature type="compositionally biased region" description="Gly residues" evidence="2">
    <location>
        <begin position="216"/>
        <end position="225"/>
    </location>
</feature>
<accession>A0A9Q1QDC6</accession>
<evidence type="ECO:0000256" key="2">
    <source>
        <dbReference type="SAM" id="MobiDB-lite"/>
    </source>
</evidence>
<evidence type="ECO:0008006" key="5">
    <source>
        <dbReference type="Google" id="ProtNLM"/>
    </source>
</evidence>
<feature type="region of interest" description="Disordered" evidence="2">
    <location>
        <begin position="321"/>
        <end position="369"/>
    </location>
</feature>